<dbReference type="AlphaFoldDB" id="F1KUG6"/>
<evidence type="ECO:0000259" key="1">
    <source>
        <dbReference type="Pfam" id="PF26015"/>
    </source>
</evidence>
<dbReference type="GO" id="GO:0035869">
    <property type="term" value="C:ciliary transition zone"/>
    <property type="evidence" value="ECO:0007669"/>
    <property type="project" value="TreeGrafter"/>
</dbReference>
<dbReference type="PANTHER" id="PTHR31043:SF3">
    <property type="entry name" value="NEPHROCYSTIN-4"/>
    <property type="match status" value="1"/>
</dbReference>
<dbReference type="InterPro" id="IPR058686">
    <property type="entry name" value="Ig_NPHP4_3rd"/>
</dbReference>
<dbReference type="InterPro" id="IPR058685">
    <property type="entry name" value="Ig_NPHP4_4th"/>
</dbReference>
<dbReference type="GO" id="GO:0036064">
    <property type="term" value="C:ciliary basal body"/>
    <property type="evidence" value="ECO:0007669"/>
    <property type="project" value="TreeGrafter"/>
</dbReference>
<accession>F1KUG6</accession>
<organism evidence="5">
    <name type="scientific">Ascaris suum</name>
    <name type="common">Pig roundworm</name>
    <name type="synonym">Ascaris lumbricoides</name>
    <dbReference type="NCBI Taxonomy" id="6253"/>
    <lineage>
        <taxon>Eukaryota</taxon>
        <taxon>Metazoa</taxon>
        <taxon>Ecdysozoa</taxon>
        <taxon>Nematoda</taxon>
        <taxon>Chromadorea</taxon>
        <taxon>Rhabditida</taxon>
        <taxon>Spirurina</taxon>
        <taxon>Ascaridomorpha</taxon>
        <taxon>Ascaridoidea</taxon>
        <taxon>Ascarididae</taxon>
        <taxon>Ascaris</taxon>
    </lineage>
</organism>
<proteinExistence type="evidence at transcript level"/>
<sequence>MLAWGAWCPFANEHTPERITVPLTGGPRINPDETLCFKNLLRWRGDLSANTPFGQLMPRIHIRFLHSLIKRSKSEAGNLNMGNAGDLRVNEWIRKSDIQPVDEMTESAKKIVEQPLPVPKPSKERQPLILPPIPFPRASLAGDASIGKGCETIKRFIEKQKSKEADNILNSIRAARISSIPHATFTKLMQTNFTPIFDRKGDKPIYIDTDNLKKPNINIELNDRLNTNEVIIQFLAIVDVGSAVSHTNLPQSVFFTMNFYRFQQITSERLLVYHGDDRETQNQPCILKRVGNDGKLIEIQGNGFTVKYTIDRNSIPDGEEDDFISYLLLNNLAIDVWDADSLLPRGCANLPLNCLMRQGREAVQTNLQVPIVESALPSPAQINFVLLMRIANVGHPSTKSIDLTHSRTSAIVSRRLNRLGQNDVDSYKIRAKPLSPIHETAMQRFMAAQKLDIKLRYEEIFNEDSLRRIQDFRNGQTAQKNLVTKGSLKRFIFHQELEAYKKLRNESKASKLLKAVFKAITTEHRIFPSFGEVHFFEFFLQNTQPEPINVIVEITEPTLSVVLDNEAWDFFKRSNDIHSPIERDLFNVTTGVDGDREVRIFLKAMEAVFVPFKYDAFILSKERKNSQVKVVFKKCDTGEPIAIIDLIAEIRADIIDQSFRFIHEAEKRFSRIIHISGTRDNRPVLSTRCSDASALVTIKNGSDGSQDLLITCYSDTSASLRSFLIFLYGDKYAYRLIAVWAVHLHCALPININAIQAQLVKFSLILKTDSNDRLVQLFSPSSQIVFTPSQPFLTSDARLHEITAHFTPYSTGEKAFLIAAVDTRSHQLLKQWILLANVEPPNIVKSFHIDIHLNCTETKMITLNNEYNIARTYRIISSRPELVRVNDEIVCLEARSSVDVSITFLPLTRPLSVEVVLFISNAENDLQEEAYLLSVNYYSDD</sequence>
<dbReference type="GO" id="GO:0090090">
    <property type="term" value="P:negative regulation of canonical Wnt signaling pathway"/>
    <property type="evidence" value="ECO:0007669"/>
    <property type="project" value="InterPro"/>
</dbReference>
<feature type="domain" description="NPHP4 Ig-like" evidence="4">
    <location>
        <begin position="522"/>
        <end position="628"/>
    </location>
</feature>
<dbReference type="InterPro" id="IPR058687">
    <property type="entry name" value="Ig_NPHP4_1st"/>
</dbReference>
<dbReference type="Pfam" id="PF26187">
    <property type="entry name" value="Ig_NPHP4_4th"/>
    <property type="match status" value="1"/>
</dbReference>
<feature type="domain" description="NPHP4 C2-like" evidence="2">
    <location>
        <begin position="184"/>
        <end position="372"/>
    </location>
</feature>
<dbReference type="InterPro" id="IPR029775">
    <property type="entry name" value="NPHP4"/>
</dbReference>
<evidence type="ECO:0000259" key="4">
    <source>
        <dbReference type="Pfam" id="PF26190"/>
    </source>
</evidence>
<evidence type="ECO:0000313" key="5">
    <source>
        <dbReference type="EMBL" id="ADY41520.1"/>
    </source>
</evidence>
<protein>
    <submittedName>
        <fullName evidence="5">Nephrocystin-4</fullName>
    </submittedName>
</protein>
<feature type="domain" description="NPHP4 Ig-like" evidence="1">
    <location>
        <begin position="756"/>
        <end position="838"/>
    </location>
</feature>
<reference evidence="5" key="1">
    <citation type="journal article" date="2011" name="Genome Res.">
        <title>Deep small RNA sequencing from the nematode Ascaris reveals conservation, functional diversification, and novel developmental profiles.</title>
        <authorList>
            <person name="Wang J."/>
            <person name="Czech B."/>
            <person name="Crunk A."/>
            <person name="Wallace A."/>
            <person name="Mitreva M."/>
            <person name="Hannon G.J."/>
            <person name="Davis R.E."/>
        </authorList>
    </citation>
    <scope>NUCLEOTIDE SEQUENCE</scope>
</reference>
<feature type="domain" description="NPHP4 Ig-like" evidence="3">
    <location>
        <begin position="845"/>
        <end position="937"/>
    </location>
</feature>
<dbReference type="PANTHER" id="PTHR31043">
    <property type="entry name" value="NEPHROCYSTIN-4"/>
    <property type="match status" value="1"/>
</dbReference>
<dbReference type="GO" id="GO:0097546">
    <property type="term" value="C:ciliary base"/>
    <property type="evidence" value="ECO:0007669"/>
    <property type="project" value="TreeGrafter"/>
</dbReference>
<evidence type="ECO:0000259" key="3">
    <source>
        <dbReference type="Pfam" id="PF26187"/>
    </source>
</evidence>
<name>F1KUG6_ASCSU</name>
<dbReference type="InterPro" id="IPR058765">
    <property type="entry name" value="NPHP4_C2-like"/>
</dbReference>
<evidence type="ECO:0000259" key="2">
    <source>
        <dbReference type="Pfam" id="PF26186"/>
    </source>
</evidence>
<dbReference type="Pfam" id="PF26186">
    <property type="entry name" value="NPHP4_C2_3rd"/>
    <property type="match status" value="1"/>
</dbReference>
<dbReference type="Pfam" id="PF26190">
    <property type="entry name" value="Ig_NPHP4_1st"/>
    <property type="match status" value="1"/>
</dbReference>
<dbReference type="GO" id="GO:1904491">
    <property type="term" value="P:protein localization to ciliary transition zone"/>
    <property type="evidence" value="ECO:0007669"/>
    <property type="project" value="TreeGrafter"/>
</dbReference>
<dbReference type="GO" id="GO:0097730">
    <property type="term" value="C:non-motile cilium"/>
    <property type="evidence" value="ECO:0007669"/>
    <property type="project" value="InterPro"/>
</dbReference>
<dbReference type="Pfam" id="PF26015">
    <property type="entry name" value="Ig_NPH4_3rd"/>
    <property type="match status" value="1"/>
</dbReference>
<dbReference type="EMBL" id="JI166070">
    <property type="protein sequence ID" value="ADY41520.1"/>
    <property type="molecule type" value="mRNA"/>
</dbReference>